<evidence type="ECO:0000256" key="2">
    <source>
        <dbReference type="ARBA" id="ARBA00024764"/>
    </source>
</evidence>
<dbReference type="HAMAP" id="MF_00245">
    <property type="entry name" value="UPF0122"/>
    <property type="match status" value="1"/>
</dbReference>
<evidence type="ECO:0000256" key="1">
    <source>
        <dbReference type="ARBA" id="ARBA00008720"/>
    </source>
</evidence>
<dbReference type="HOGENOM" id="CLU_129218_1_0_9"/>
<dbReference type="AlphaFoldDB" id="D4LFC3"/>
<reference evidence="4" key="1">
    <citation type="submission" date="2010-03" db="EMBL/GenBank/DDBJ databases">
        <title>The genome sequence of Ruminococcus sp. 18P13.</title>
        <authorList>
            <consortium name="metaHIT consortium -- http://www.metahit.eu/"/>
            <person name="Pajon A."/>
            <person name="Turner K."/>
            <person name="Parkhill J."/>
            <person name="Bernalier A."/>
        </authorList>
    </citation>
    <scope>NUCLEOTIDE SEQUENCE [LARGE SCALE GENOMIC DNA]</scope>
    <source>
        <strain evidence="4">Type strain: 18P13</strain>
    </source>
</reference>
<dbReference type="Proteomes" id="UP000007054">
    <property type="component" value="Chromosome"/>
</dbReference>
<dbReference type="OrthoDB" id="6392at2"/>
<dbReference type="STRING" id="213810.RUM_23260"/>
<protein>
    <recommendedName>
        <fullName evidence="3">UPF0122 protein RUM_23260</fullName>
    </recommendedName>
</protein>
<keyword evidence="5" id="KW-1185">Reference proteome</keyword>
<sequence>MAKDLRFALLLDCYGSLLTERQAAYMELYYCEDLSLGEIAEDAGVSRQAVRDAVKRGEALLTEYEAKLGFAAQHTACVEKLEELQHRIGTLGGRIPPEQLSALADCAAQCRALIE</sequence>
<dbReference type="PATRIC" id="fig|213810.4.peg.2214"/>
<gene>
    <name evidence="4" type="ordered locus">RUM_23260</name>
</gene>
<dbReference type="Pfam" id="PF04297">
    <property type="entry name" value="UPF0122"/>
    <property type="match status" value="1"/>
</dbReference>
<dbReference type="GeneID" id="83156972"/>
<dbReference type="InterPro" id="IPR036388">
    <property type="entry name" value="WH-like_DNA-bd_sf"/>
</dbReference>
<evidence type="ECO:0000256" key="3">
    <source>
        <dbReference type="HAMAP-Rule" id="MF_00245"/>
    </source>
</evidence>
<dbReference type="InterPro" id="IPR007394">
    <property type="entry name" value="UPF0122"/>
</dbReference>
<comment type="function">
    <text evidence="2 3">Might take part in the signal recognition particle (SRP) pathway. This is inferred from the conservation of its genetic proximity to ftsY/ffh. May be a regulatory protein.</text>
</comment>
<dbReference type="InterPro" id="IPR013324">
    <property type="entry name" value="RNA_pol_sigma_r3/r4-like"/>
</dbReference>
<dbReference type="SUPFAM" id="SSF88659">
    <property type="entry name" value="Sigma3 and sigma4 domains of RNA polymerase sigma factors"/>
    <property type="match status" value="1"/>
</dbReference>
<accession>D4LFC3</accession>
<dbReference type="InterPro" id="IPR054831">
    <property type="entry name" value="UPF0122_fam_protein"/>
</dbReference>
<evidence type="ECO:0000313" key="5">
    <source>
        <dbReference type="Proteomes" id="UP000007054"/>
    </source>
</evidence>
<dbReference type="NCBIfam" id="NF045758">
    <property type="entry name" value="YlxM"/>
    <property type="match status" value="1"/>
</dbReference>
<dbReference type="EMBL" id="FP929052">
    <property type="protein sequence ID" value="CBL18318.1"/>
    <property type="molecule type" value="Genomic_DNA"/>
</dbReference>
<evidence type="ECO:0000313" key="4">
    <source>
        <dbReference type="EMBL" id="CBL18318.1"/>
    </source>
</evidence>
<comment type="similarity">
    <text evidence="1 3">Belongs to the UPF0122 family.</text>
</comment>
<dbReference type="BioCyc" id="RCHA213810:RUM_RS11310-MONOMER"/>
<dbReference type="PANTHER" id="PTHR40083">
    <property type="entry name" value="UPF0122 PROTEIN CBO2450/CLC_2298"/>
    <property type="match status" value="1"/>
</dbReference>
<dbReference type="Gene3D" id="1.10.10.10">
    <property type="entry name" value="Winged helix-like DNA-binding domain superfamily/Winged helix DNA-binding domain"/>
    <property type="match status" value="1"/>
</dbReference>
<dbReference type="PANTHER" id="PTHR40083:SF1">
    <property type="entry name" value="UPF0122 PROTEIN YLXM"/>
    <property type="match status" value="1"/>
</dbReference>
<organism evidence="4 5">
    <name type="scientific">Ruminococcus champanellensis (strain DSM 18848 / JCM 17042 / KCTC 15320 / 18P13)</name>
    <dbReference type="NCBI Taxonomy" id="213810"/>
    <lineage>
        <taxon>Bacteria</taxon>
        <taxon>Bacillati</taxon>
        <taxon>Bacillota</taxon>
        <taxon>Clostridia</taxon>
        <taxon>Eubacteriales</taxon>
        <taxon>Oscillospiraceae</taxon>
        <taxon>Ruminococcus</taxon>
    </lineage>
</organism>
<name>D4LFC3_RUMC1</name>
<reference evidence="4" key="2">
    <citation type="submission" date="2010-03" db="EMBL/GenBank/DDBJ databases">
        <authorList>
            <person name="Pajon A."/>
        </authorList>
    </citation>
    <scope>NUCLEOTIDE SEQUENCE</scope>
    <source>
        <strain evidence="4">Type strain: 18P13</strain>
    </source>
</reference>
<proteinExistence type="inferred from homology"/>
<dbReference type="RefSeq" id="WP_015559224.1">
    <property type="nucleotide sequence ID" value="NC_021039.1"/>
</dbReference>
<dbReference type="KEGG" id="rch:RUM_23260"/>